<gene>
    <name evidence="4" type="ORF">BOX15_Mlig007760g1</name>
</gene>
<proteinExistence type="predicted"/>
<name>A0A267G4K8_9PLAT</name>
<dbReference type="Proteomes" id="UP000215902">
    <property type="component" value="Unassembled WGS sequence"/>
</dbReference>
<organism evidence="4 5">
    <name type="scientific">Macrostomum lignano</name>
    <dbReference type="NCBI Taxonomy" id="282301"/>
    <lineage>
        <taxon>Eukaryota</taxon>
        <taxon>Metazoa</taxon>
        <taxon>Spiralia</taxon>
        <taxon>Lophotrochozoa</taxon>
        <taxon>Platyhelminthes</taxon>
        <taxon>Rhabditophora</taxon>
        <taxon>Macrostomorpha</taxon>
        <taxon>Macrostomida</taxon>
        <taxon>Macrostomidae</taxon>
        <taxon>Macrostomum</taxon>
    </lineage>
</organism>
<protein>
    <submittedName>
        <fullName evidence="4">Uncharacterized protein</fullName>
    </submittedName>
</protein>
<reference evidence="4 5" key="1">
    <citation type="submission" date="2017-06" db="EMBL/GenBank/DDBJ databases">
        <title>A platform for efficient transgenesis in Macrostomum lignano, a flatworm model organism for stem cell research.</title>
        <authorList>
            <person name="Berezikov E."/>
        </authorList>
    </citation>
    <scope>NUCLEOTIDE SEQUENCE [LARGE SCALE GENOMIC DNA]</scope>
    <source>
        <strain evidence="4">DV1</strain>
        <tissue evidence="4">Whole organism</tissue>
    </source>
</reference>
<evidence type="ECO:0000256" key="2">
    <source>
        <dbReference type="SAM" id="Phobius"/>
    </source>
</evidence>
<evidence type="ECO:0000313" key="5">
    <source>
        <dbReference type="Proteomes" id="UP000215902"/>
    </source>
</evidence>
<comment type="caution">
    <text evidence="4">The sequence shown here is derived from an EMBL/GenBank/DDBJ whole genome shotgun (WGS) entry which is preliminary data.</text>
</comment>
<keyword evidence="2" id="KW-1133">Transmembrane helix</keyword>
<feature type="chain" id="PRO_5012854228" evidence="3">
    <location>
        <begin position="21"/>
        <end position="258"/>
    </location>
</feature>
<keyword evidence="5" id="KW-1185">Reference proteome</keyword>
<accession>A0A267G4K8</accession>
<feature type="signal peptide" evidence="3">
    <location>
        <begin position="1"/>
        <end position="20"/>
    </location>
</feature>
<feature type="region of interest" description="Disordered" evidence="1">
    <location>
        <begin position="128"/>
        <end position="156"/>
    </location>
</feature>
<dbReference type="AlphaFoldDB" id="A0A267G4K8"/>
<keyword evidence="2" id="KW-0472">Membrane</keyword>
<evidence type="ECO:0000256" key="1">
    <source>
        <dbReference type="SAM" id="MobiDB-lite"/>
    </source>
</evidence>
<dbReference type="EMBL" id="NIVC01000587">
    <property type="protein sequence ID" value="PAA80334.1"/>
    <property type="molecule type" value="Genomic_DNA"/>
</dbReference>
<feature type="transmembrane region" description="Helical" evidence="2">
    <location>
        <begin position="188"/>
        <end position="211"/>
    </location>
</feature>
<evidence type="ECO:0000313" key="4">
    <source>
        <dbReference type="EMBL" id="PAA80334.1"/>
    </source>
</evidence>
<evidence type="ECO:0000256" key="3">
    <source>
        <dbReference type="SAM" id="SignalP"/>
    </source>
</evidence>
<feature type="compositionally biased region" description="Low complexity" evidence="1">
    <location>
        <begin position="136"/>
        <end position="156"/>
    </location>
</feature>
<keyword evidence="2" id="KW-0812">Transmembrane</keyword>
<keyword evidence="3" id="KW-0732">Signal</keyword>
<sequence>MLSVIKLLAVWPLLLLLASAQSPPGPRRLLRCPAELSTLVEPLPDNPDVQPVLTTGPGVRLQTVRFMRASKLRLDSAGRLWLIGGNFSRSAGNRFSGPHVLLCSDTKHRGFITFSLFVRMAPDITEVDTSDSLPEATATSAAPSATTKTSAVPSTAVKASAAPERLASAPASAANRAVSRIDDPLFCALAAAVLLLLAICVALAFALLAVGRRSHRRTTQRGLKGPIFKPIVKGSAEPLFQQSKPTSHEVVILERDQV</sequence>